<name>A0A1U7IZL4_9CYAN</name>
<dbReference type="Proteomes" id="UP000185557">
    <property type="component" value="Unassembled WGS sequence"/>
</dbReference>
<evidence type="ECO:0000256" key="4">
    <source>
        <dbReference type="SAM" id="Coils"/>
    </source>
</evidence>
<keyword evidence="4" id="KW-0175">Coiled coil</keyword>
<comment type="caution">
    <text evidence="5">The sequence shown here is derived from an EMBL/GenBank/DDBJ whole genome shotgun (WGS) entry which is preliminary data.</text>
</comment>
<dbReference type="Gene3D" id="3.40.50.300">
    <property type="entry name" value="P-loop containing nucleotide triphosphate hydrolases"/>
    <property type="match status" value="1"/>
</dbReference>
<protein>
    <recommendedName>
        <fullName evidence="3">Nuclease SbcCD subunit C</fullName>
    </recommendedName>
</protein>
<comment type="similarity">
    <text evidence="1">Belongs to the SMC family. SbcC subfamily.</text>
</comment>
<proteinExistence type="inferred from homology"/>
<gene>
    <name evidence="5" type="ORF">NIES30_22085</name>
</gene>
<evidence type="ECO:0000313" key="5">
    <source>
        <dbReference type="EMBL" id="OKH44514.1"/>
    </source>
</evidence>
<keyword evidence="6" id="KW-1185">Reference proteome</keyword>
<dbReference type="STRING" id="549789.NIES30_22085"/>
<evidence type="ECO:0000313" key="6">
    <source>
        <dbReference type="Proteomes" id="UP000185557"/>
    </source>
</evidence>
<dbReference type="SUPFAM" id="SSF75712">
    <property type="entry name" value="Rad50 coiled-coil Zn hook"/>
    <property type="match status" value="1"/>
</dbReference>
<dbReference type="PANTHER" id="PTHR32114:SF2">
    <property type="entry name" value="ABC TRANSPORTER ABCH.3"/>
    <property type="match status" value="1"/>
</dbReference>
<dbReference type="EMBL" id="MRCG01000022">
    <property type="protein sequence ID" value="OKH44514.1"/>
    <property type="molecule type" value="Genomic_DNA"/>
</dbReference>
<dbReference type="RefSeq" id="WP_073610620.1">
    <property type="nucleotide sequence ID" value="NZ_MRCG01000022.1"/>
</dbReference>
<reference evidence="5 6" key="1">
    <citation type="submission" date="2016-11" db="EMBL/GenBank/DDBJ databases">
        <title>Draft Genome Sequences of Nine Cyanobacterial Strains from Diverse Habitats.</title>
        <authorList>
            <person name="Zhu T."/>
            <person name="Hou S."/>
            <person name="Lu X."/>
            <person name="Hess W.R."/>
        </authorList>
    </citation>
    <scope>NUCLEOTIDE SEQUENCE [LARGE SCALE GENOMIC DNA]</scope>
    <source>
        <strain evidence="5 6">NIES-30</strain>
    </source>
</reference>
<evidence type="ECO:0000256" key="1">
    <source>
        <dbReference type="ARBA" id="ARBA00006930"/>
    </source>
</evidence>
<organism evidence="5 6">
    <name type="scientific">Phormidium tenue NIES-30</name>
    <dbReference type="NCBI Taxonomy" id="549789"/>
    <lineage>
        <taxon>Bacteria</taxon>
        <taxon>Bacillati</taxon>
        <taxon>Cyanobacteriota</taxon>
        <taxon>Cyanophyceae</taxon>
        <taxon>Oscillatoriophycideae</taxon>
        <taxon>Oscillatoriales</taxon>
        <taxon>Oscillatoriaceae</taxon>
        <taxon>Phormidium</taxon>
    </lineage>
</organism>
<feature type="coiled-coil region" evidence="4">
    <location>
        <begin position="341"/>
        <end position="368"/>
    </location>
</feature>
<accession>A0A1U7IZL4</accession>
<sequence length="674" mass="76774">MTLEIVHLKLKINTPKGLFGVEIPFSKGLFILHANNTSGKSTCLQSIIYALGLEGMLGPSQDIPMPPVVTDFLDFEGEVYNVLESEVLLEISNGRKVVTVCRQIKGSRNKHLVTVWDGPILSQSNTNCISSDYIVREPGGASRERGFHYFLANFIEWKLPTVPTFEEGEVLLYMETIFPLIFVEQKHGWSNLRNRFPTYFRIKDVSRRVFEFLFDLDAQEIASRKIFLKQQAAELKTQWALKIDLCNRLSRSIDATISGLPTQPVSIWPPNVFPHILMPSGDDWINSRSYILELEEDLRGLENIDIPNTEEVSNAAQEELQSKQLILADIEVQLKLKFEELENQIAYIESLRSRITSLREELSRNRDLRRLIELGSTQELQSSGGVCPTCEQSISDSLISPQPSSEIMTVEQNIDFIREQLKIFEAMLDSESSNIDLKRRKVSAIGNFASELRQDIRSLKTTLTSESKAPSYATIERRIRISEKIRQTKVVIDQTDQVLGEFSDLAEQWQLVQAELSALPKGILSDEDVSKIRSLERKFRDQLREYEFRSLNADDISISQNTYFPEYDGFDLQFDASASDYIRIVWAYLLGLLEVSREHHTNHLGLLILDEPRQQSAGESSIQAFLARASAARQHGQQVIVATSESEPLLEGILENIPYSYGYKRFDNRLIAPL</sequence>
<dbReference type="SUPFAM" id="SSF52540">
    <property type="entry name" value="P-loop containing nucleoside triphosphate hydrolases"/>
    <property type="match status" value="1"/>
</dbReference>
<dbReference type="OrthoDB" id="103556at2"/>
<dbReference type="AlphaFoldDB" id="A0A1U7IZL4"/>
<comment type="subunit">
    <text evidence="2">Heterodimer of SbcC and SbcD.</text>
</comment>
<evidence type="ECO:0000256" key="2">
    <source>
        <dbReference type="ARBA" id="ARBA00011322"/>
    </source>
</evidence>
<evidence type="ECO:0000256" key="3">
    <source>
        <dbReference type="ARBA" id="ARBA00013368"/>
    </source>
</evidence>
<dbReference type="InterPro" id="IPR027417">
    <property type="entry name" value="P-loop_NTPase"/>
</dbReference>
<dbReference type="PANTHER" id="PTHR32114">
    <property type="entry name" value="ABC TRANSPORTER ABCH.3"/>
    <property type="match status" value="1"/>
</dbReference>